<keyword evidence="2" id="KW-1185">Reference proteome</keyword>
<evidence type="ECO:0000313" key="1">
    <source>
        <dbReference type="EMBL" id="GBM71774.1"/>
    </source>
</evidence>
<dbReference type="AlphaFoldDB" id="A0A4Y2I1K6"/>
<name>A0A4Y2I1K6_ARAVE</name>
<sequence length="90" mass="10131">MDIVILKRGQITRTTPALESILQASAPRQRRDSRPPIHDLTYNRPAYTMGLQWNRVSSLKPSGFVVGTLPQGNMSPKVIKRRSLSKLMSN</sequence>
<proteinExistence type="predicted"/>
<protein>
    <submittedName>
        <fullName evidence="1">Uncharacterized protein</fullName>
    </submittedName>
</protein>
<comment type="caution">
    <text evidence="1">The sequence shown here is derived from an EMBL/GenBank/DDBJ whole genome shotgun (WGS) entry which is preliminary data.</text>
</comment>
<organism evidence="1 2">
    <name type="scientific">Araneus ventricosus</name>
    <name type="common">Orbweaver spider</name>
    <name type="synonym">Epeira ventricosa</name>
    <dbReference type="NCBI Taxonomy" id="182803"/>
    <lineage>
        <taxon>Eukaryota</taxon>
        <taxon>Metazoa</taxon>
        <taxon>Ecdysozoa</taxon>
        <taxon>Arthropoda</taxon>
        <taxon>Chelicerata</taxon>
        <taxon>Arachnida</taxon>
        <taxon>Araneae</taxon>
        <taxon>Araneomorphae</taxon>
        <taxon>Entelegynae</taxon>
        <taxon>Araneoidea</taxon>
        <taxon>Araneidae</taxon>
        <taxon>Araneus</taxon>
    </lineage>
</organism>
<reference evidence="1 2" key="1">
    <citation type="journal article" date="2019" name="Sci. Rep.">
        <title>Orb-weaving spider Araneus ventricosus genome elucidates the spidroin gene catalogue.</title>
        <authorList>
            <person name="Kono N."/>
            <person name="Nakamura H."/>
            <person name="Ohtoshi R."/>
            <person name="Moran D.A.P."/>
            <person name="Shinohara A."/>
            <person name="Yoshida Y."/>
            <person name="Fujiwara M."/>
            <person name="Mori M."/>
            <person name="Tomita M."/>
            <person name="Arakawa K."/>
        </authorList>
    </citation>
    <scope>NUCLEOTIDE SEQUENCE [LARGE SCALE GENOMIC DNA]</scope>
</reference>
<gene>
    <name evidence="1" type="ORF">AVEN_190638_1</name>
</gene>
<evidence type="ECO:0000313" key="2">
    <source>
        <dbReference type="Proteomes" id="UP000499080"/>
    </source>
</evidence>
<accession>A0A4Y2I1K6</accession>
<dbReference type="Proteomes" id="UP000499080">
    <property type="component" value="Unassembled WGS sequence"/>
</dbReference>
<dbReference type="EMBL" id="BGPR01002333">
    <property type="protein sequence ID" value="GBM71774.1"/>
    <property type="molecule type" value="Genomic_DNA"/>
</dbReference>